<evidence type="ECO:0000313" key="3">
    <source>
        <dbReference type="Proteomes" id="UP001430919"/>
    </source>
</evidence>
<proteinExistence type="predicted"/>
<sequence length="340" mass="37843">MSKVIIIAEAGVNHNGDIQIAKKLIDAAVDAGVDYVKFQTFKADNLVSKSAKKANYQSVNINDGDDSQYAMLKKLELSHENHLELLSYCSERNINFFSTAFDIEGVKYLNSLGLTFFKIPSGEITNYPYLRAIALCRKPVVMSTGMCTEIEIKNALDVLIKFGLKKELISILHCNTEYPTPMKDVNLKAMLAIQKNFDVQIGYSDHTLGIEVPIAAVAMGARIIEKHFTLDRTLPGPDHVASLEPKELKEMVRAIRNIELAIGGDGEKVPSESETKNIIIARKSIFINRNLSKGHIITDDDIISLRPGDGISPMEWENIVGKILTTDKNEFDKLLFSDIQ</sequence>
<dbReference type="SUPFAM" id="SSF51569">
    <property type="entry name" value="Aldolase"/>
    <property type="match status" value="1"/>
</dbReference>
<dbReference type="PROSITE" id="PS50844">
    <property type="entry name" value="AFP_LIKE"/>
    <property type="match status" value="1"/>
</dbReference>
<dbReference type="Proteomes" id="UP001430919">
    <property type="component" value="Unassembled WGS sequence"/>
</dbReference>
<dbReference type="Pfam" id="PF08666">
    <property type="entry name" value="SAF"/>
    <property type="match status" value="1"/>
</dbReference>
<evidence type="ECO:0000259" key="1">
    <source>
        <dbReference type="PROSITE" id="PS50844"/>
    </source>
</evidence>
<dbReference type="Gene3D" id="3.20.20.70">
    <property type="entry name" value="Aldolase class I"/>
    <property type="match status" value="1"/>
</dbReference>
<dbReference type="SMART" id="SM00858">
    <property type="entry name" value="SAF"/>
    <property type="match status" value="1"/>
</dbReference>
<dbReference type="InterPro" id="IPR006190">
    <property type="entry name" value="SAF_AFP_Neu5Ac"/>
</dbReference>
<dbReference type="EC" id="2.5.1.56" evidence="2"/>
<dbReference type="InterPro" id="IPR013132">
    <property type="entry name" value="PseI/NeuA/B-like_N"/>
</dbReference>
<dbReference type="InterPro" id="IPR051690">
    <property type="entry name" value="PseI-like"/>
</dbReference>
<accession>A0ABS8MSI8</accession>
<dbReference type="NCBIfam" id="TIGR03569">
    <property type="entry name" value="NeuB_NnaB"/>
    <property type="match status" value="1"/>
</dbReference>
<dbReference type="InterPro" id="IPR013974">
    <property type="entry name" value="SAF"/>
</dbReference>
<dbReference type="RefSeq" id="WP_229988466.1">
    <property type="nucleotide sequence ID" value="NZ_JAJJMO010000001.1"/>
</dbReference>
<feature type="domain" description="AFP-like" evidence="1">
    <location>
        <begin position="284"/>
        <end position="340"/>
    </location>
</feature>
<gene>
    <name evidence="2" type="primary">neuB</name>
    <name evidence="2" type="ORF">LNQ49_09115</name>
</gene>
<dbReference type="PANTHER" id="PTHR42966">
    <property type="entry name" value="N-ACETYLNEURAMINATE SYNTHASE"/>
    <property type="match status" value="1"/>
</dbReference>
<dbReference type="InterPro" id="IPR036732">
    <property type="entry name" value="AFP_Neu5c_C_sf"/>
</dbReference>
<dbReference type="GO" id="GO:0050462">
    <property type="term" value="F:N-acetylneuraminate synthase activity"/>
    <property type="evidence" value="ECO:0007669"/>
    <property type="project" value="UniProtKB-EC"/>
</dbReference>
<dbReference type="EMBL" id="JAJJMO010000001">
    <property type="protein sequence ID" value="MCC9071737.1"/>
    <property type="molecule type" value="Genomic_DNA"/>
</dbReference>
<dbReference type="PANTHER" id="PTHR42966:SF1">
    <property type="entry name" value="SIALIC ACID SYNTHASE"/>
    <property type="match status" value="1"/>
</dbReference>
<dbReference type="InterPro" id="IPR057736">
    <property type="entry name" value="SAF_PseI/NeuA/NeuB"/>
</dbReference>
<dbReference type="CDD" id="cd11615">
    <property type="entry name" value="SAF_NeuB_like"/>
    <property type="match status" value="1"/>
</dbReference>
<evidence type="ECO:0000313" key="2">
    <source>
        <dbReference type="EMBL" id="MCC9071737.1"/>
    </source>
</evidence>
<keyword evidence="3" id="KW-1185">Reference proteome</keyword>
<comment type="caution">
    <text evidence="2">The sequence shown here is derived from an EMBL/GenBank/DDBJ whole genome shotgun (WGS) entry which is preliminary data.</text>
</comment>
<dbReference type="InterPro" id="IPR020007">
    <property type="entry name" value="NeuB/NeuA"/>
</dbReference>
<organism evidence="2 3">
    <name type="scientific">Flavobacterium pisciphilum</name>
    <dbReference type="NCBI Taxonomy" id="2893755"/>
    <lineage>
        <taxon>Bacteria</taxon>
        <taxon>Pseudomonadati</taxon>
        <taxon>Bacteroidota</taxon>
        <taxon>Flavobacteriia</taxon>
        <taxon>Flavobacteriales</taxon>
        <taxon>Flavobacteriaceae</taxon>
        <taxon>Flavobacterium</taxon>
    </lineage>
</organism>
<protein>
    <submittedName>
        <fullName evidence="2">N-acetylneuraminate synthase</fullName>
        <ecNumber evidence="2">2.5.1.56</ecNumber>
    </submittedName>
</protein>
<dbReference type="Gene3D" id="3.90.1210.10">
    <property type="entry name" value="Antifreeze-like/N-acetylneuraminic acid synthase C-terminal domain"/>
    <property type="match status" value="1"/>
</dbReference>
<dbReference type="Pfam" id="PF03102">
    <property type="entry name" value="NeuB"/>
    <property type="match status" value="1"/>
</dbReference>
<keyword evidence="2" id="KW-0808">Transferase</keyword>
<dbReference type="SUPFAM" id="SSF51269">
    <property type="entry name" value="AFP III-like domain"/>
    <property type="match status" value="1"/>
</dbReference>
<dbReference type="InterPro" id="IPR013785">
    <property type="entry name" value="Aldolase_TIM"/>
</dbReference>
<name>A0ABS8MSI8_9FLAO</name>
<reference evidence="2" key="1">
    <citation type="submission" date="2021-11" db="EMBL/GenBank/DDBJ databases">
        <title>Description of novel Flavobacterium species.</title>
        <authorList>
            <person name="Saticioglu I.B."/>
            <person name="Ay H."/>
            <person name="Altun S."/>
            <person name="Duman M."/>
        </authorList>
    </citation>
    <scope>NUCLEOTIDE SEQUENCE</scope>
    <source>
        <strain evidence="2">F-65</strain>
    </source>
</reference>